<organism evidence="2 3">
    <name type="scientific">Macaca mulatta</name>
    <name type="common">Rhesus macaque</name>
    <dbReference type="NCBI Taxonomy" id="9544"/>
    <lineage>
        <taxon>Eukaryota</taxon>
        <taxon>Metazoa</taxon>
        <taxon>Chordata</taxon>
        <taxon>Craniata</taxon>
        <taxon>Vertebrata</taxon>
        <taxon>Euteleostomi</taxon>
        <taxon>Mammalia</taxon>
        <taxon>Eutheria</taxon>
        <taxon>Euarchontoglires</taxon>
        <taxon>Primates</taxon>
        <taxon>Haplorrhini</taxon>
        <taxon>Catarrhini</taxon>
        <taxon>Cercopithecidae</taxon>
        <taxon>Cercopithecinae</taxon>
        <taxon>Macaca</taxon>
    </lineage>
</organism>
<dbReference type="PANTHER" id="PTHR46254">
    <property type="entry name" value="PROTEIN GVQW1-RELATED"/>
    <property type="match status" value="1"/>
</dbReference>
<reference evidence="2" key="4">
    <citation type="submission" date="2025-09" db="UniProtKB">
        <authorList>
            <consortium name="Ensembl"/>
        </authorList>
    </citation>
    <scope>IDENTIFICATION</scope>
    <source>
        <strain evidence="2">17573</strain>
    </source>
</reference>
<dbReference type="InParanoid" id="A0A5F7ZUP5"/>
<dbReference type="AlphaFoldDB" id="A0A5F7ZUP5"/>
<evidence type="ECO:0000313" key="3">
    <source>
        <dbReference type="Proteomes" id="UP000006718"/>
    </source>
</evidence>
<feature type="chain" id="PRO_5023834860" description="Secreted protein" evidence="1">
    <location>
        <begin position="29"/>
        <end position="140"/>
    </location>
</feature>
<dbReference type="Proteomes" id="UP000006718">
    <property type="component" value="Chromosome 2"/>
</dbReference>
<dbReference type="VEuPathDB" id="HostDB:ENSMMUG00000063800"/>
<evidence type="ECO:0000256" key="1">
    <source>
        <dbReference type="SAM" id="SignalP"/>
    </source>
</evidence>
<reference evidence="3" key="1">
    <citation type="journal article" date="2007" name="Science">
        <title>Evolutionary and biomedical insights from the rhesus macaque genome.</title>
        <authorList>
            <person name="Gibbs R.A."/>
            <person name="Rogers J."/>
            <person name="Katze M.G."/>
            <person name="Bumgarner R."/>
            <person name="Weinstock G.M."/>
            <person name="Mardis E.R."/>
            <person name="Remington K.A."/>
            <person name="Strausberg R.L."/>
            <person name="Venter J.C."/>
            <person name="Wilson R.K."/>
            <person name="Batzer M.A."/>
            <person name="Bustamante C.D."/>
            <person name="Eichler E.E."/>
            <person name="Hahn M.W."/>
            <person name="Hardison R.C."/>
            <person name="Makova K.D."/>
            <person name="Miller W."/>
            <person name="Milosavljevic A."/>
            <person name="Palermo R.E."/>
            <person name="Siepel A."/>
            <person name="Sikela J.M."/>
            <person name="Attaway T."/>
            <person name="Bell S."/>
            <person name="Bernard K.E."/>
            <person name="Buhay C.J."/>
            <person name="Chandrabose M.N."/>
            <person name="Dao M."/>
            <person name="Davis C."/>
            <person name="Delehaunty K.D."/>
            <person name="Ding Y."/>
            <person name="Dinh H.H."/>
            <person name="Dugan-Rocha S."/>
            <person name="Fulton L.A."/>
            <person name="Gabisi R.A."/>
            <person name="Garner T.T."/>
            <person name="Godfrey J."/>
            <person name="Hawes A.C."/>
            <person name="Hernandez J."/>
            <person name="Hines S."/>
            <person name="Holder M."/>
            <person name="Hume J."/>
            <person name="Jhangiani S.N."/>
            <person name="Joshi V."/>
            <person name="Khan Z.M."/>
            <person name="Kirkness E.F."/>
            <person name="Cree A."/>
            <person name="Fowler R.G."/>
            <person name="Lee S."/>
            <person name="Lewis L.R."/>
            <person name="Li Z."/>
            <person name="Liu Y.-S."/>
            <person name="Moore S.M."/>
            <person name="Muzny D."/>
            <person name="Nazareth L.V."/>
            <person name="Ngo D.N."/>
            <person name="Okwuonu G.O."/>
            <person name="Pai G."/>
            <person name="Parker D."/>
            <person name="Paul H.A."/>
            <person name="Pfannkoch C."/>
            <person name="Pohl C.S."/>
            <person name="Rogers Y.-H.C."/>
            <person name="Ruiz S.J."/>
            <person name="Sabo A."/>
            <person name="Santibanez J."/>
            <person name="Schneider B.W."/>
            <person name="Smith S.M."/>
            <person name="Sodergren E."/>
            <person name="Svatek A.F."/>
            <person name="Utterback T.R."/>
            <person name="Vattathil S."/>
            <person name="Warren W."/>
            <person name="White C.S."/>
            <person name="Chinwalla A.T."/>
            <person name="Feng Y."/>
            <person name="Halpern A.L."/>
            <person name="Hillier L.W."/>
            <person name="Huang X."/>
            <person name="Minx P."/>
            <person name="Nelson J.O."/>
            <person name="Pepin K.H."/>
            <person name="Qin X."/>
            <person name="Sutton G.G."/>
            <person name="Venter E."/>
            <person name="Walenz B.P."/>
            <person name="Wallis J.W."/>
            <person name="Worley K.C."/>
            <person name="Yang S.-P."/>
            <person name="Jones S.M."/>
            <person name="Marra M.A."/>
            <person name="Rocchi M."/>
            <person name="Schein J.E."/>
            <person name="Baertsch R."/>
            <person name="Clarke L."/>
            <person name="Csuros M."/>
            <person name="Glasscock J."/>
            <person name="Harris R.A."/>
            <person name="Havlak P."/>
            <person name="Jackson A.R."/>
            <person name="Jiang H."/>
            <person name="Liu Y."/>
            <person name="Messina D.N."/>
            <person name="Shen Y."/>
            <person name="Song H.X.-Z."/>
            <person name="Wylie T."/>
            <person name="Zhang L."/>
            <person name="Birney E."/>
            <person name="Han K."/>
            <person name="Konkel M.K."/>
            <person name="Lee J."/>
            <person name="Smit A.F.A."/>
            <person name="Ullmer B."/>
            <person name="Wang H."/>
            <person name="Xing J."/>
            <person name="Burhans R."/>
            <person name="Cheng Z."/>
            <person name="Karro J.E."/>
            <person name="Ma J."/>
            <person name="Raney B."/>
            <person name="She X."/>
            <person name="Cox M.J."/>
            <person name="Demuth J.P."/>
            <person name="Dumas L.J."/>
            <person name="Han S.-G."/>
            <person name="Hopkins J."/>
            <person name="Karimpour-Fard A."/>
            <person name="Kim Y.H."/>
            <person name="Pollack J.R."/>
            <person name="Vinar T."/>
            <person name="Addo-Quaye C."/>
            <person name="Degenhardt J."/>
            <person name="Denby A."/>
            <person name="Hubisz M.J."/>
            <person name="Indap A."/>
            <person name="Kosiol C."/>
            <person name="Lahn B.T."/>
            <person name="Lawson H.A."/>
            <person name="Marklein A."/>
            <person name="Nielsen R."/>
            <person name="Vallender E.J."/>
            <person name="Clark A.G."/>
            <person name="Ferguson B."/>
            <person name="Hernandez R.D."/>
            <person name="Hirani K."/>
            <person name="Kehrer-Sawatzki H."/>
            <person name="Kolb J."/>
            <person name="Patil S."/>
            <person name="Pu L.-L."/>
            <person name="Ren Y."/>
            <person name="Smith D.G."/>
            <person name="Wheeler D.A."/>
            <person name="Schenck I."/>
            <person name="Ball E.V."/>
            <person name="Chen R."/>
            <person name="Cooper D.N."/>
            <person name="Giardine B."/>
            <person name="Hsu F."/>
            <person name="Kent W.J."/>
            <person name="Lesk A."/>
            <person name="Nelson D.L."/>
            <person name="O'brien W.E."/>
            <person name="Pruefer K."/>
            <person name="Stenson P.D."/>
            <person name="Wallace J.C."/>
            <person name="Ke H."/>
            <person name="Liu X.-M."/>
            <person name="Wang P."/>
            <person name="Xiang A.P."/>
            <person name="Yang F."/>
            <person name="Barber G.P."/>
            <person name="Haussler D."/>
            <person name="Karolchik D."/>
            <person name="Kern A.D."/>
            <person name="Kuhn R.M."/>
            <person name="Smith K.E."/>
            <person name="Zwieg A.S."/>
        </authorList>
    </citation>
    <scope>NUCLEOTIDE SEQUENCE [LARGE SCALE GENOMIC DNA]</scope>
    <source>
        <strain evidence="3">17573</strain>
    </source>
</reference>
<dbReference type="PANTHER" id="PTHR46254:SF7">
    <property type="entry name" value="PI4-KINASE N-TERMINAL DOMAIN-CONTAINING PROTEIN"/>
    <property type="match status" value="1"/>
</dbReference>
<keyword evidence="3" id="KW-1185">Reference proteome</keyword>
<keyword evidence="1" id="KW-0732">Signal</keyword>
<reference evidence="2" key="3">
    <citation type="submission" date="2025-08" db="UniProtKB">
        <authorList>
            <consortium name="Ensembl"/>
        </authorList>
    </citation>
    <scope>IDENTIFICATION</scope>
    <source>
        <strain evidence="2">17573</strain>
    </source>
</reference>
<evidence type="ECO:0008006" key="4">
    <source>
        <dbReference type="Google" id="ProtNLM"/>
    </source>
</evidence>
<dbReference type="GeneTree" id="ENSGT00940000174433"/>
<sequence>MRFSPRATCLQSLLSFFFFFFFFFETESRSVAQAGVRWRDLGSLQAPPPWFTPFSCLSLLSSWDYRRLPPHPARVCIPSTTARPCSWKVLLGGPCTSLTMRHGIQGPTLSAICLSELEIFNLRAIKTDSAELPCQPSGPD</sequence>
<dbReference type="Ensembl" id="ENSMMUT00000094578.1">
    <property type="protein sequence ID" value="ENSMMUP00000069346.1"/>
    <property type="gene ID" value="ENSMMUG00000063800.1"/>
</dbReference>
<reference evidence="2" key="2">
    <citation type="submission" date="2019-01" db="EMBL/GenBank/DDBJ databases">
        <authorList>
            <person name="Graves T."/>
            <person name="Eichler E.E."/>
            <person name="Wilson R.K."/>
        </authorList>
    </citation>
    <scope>NUCLEOTIDE SEQUENCE [LARGE SCALE GENOMIC DNA]</scope>
    <source>
        <strain evidence="2">17573</strain>
    </source>
</reference>
<proteinExistence type="predicted"/>
<accession>A0A5F7ZUP5</accession>
<name>A0A5F7ZUP5_MACMU</name>
<feature type="signal peptide" evidence="1">
    <location>
        <begin position="1"/>
        <end position="28"/>
    </location>
</feature>
<dbReference type="Bgee" id="ENSMMUG00000063800">
    <property type="expression patterns" value="Expressed in fibroblast and 9 other cell types or tissues"/>
</dbReference>
<evidence type="ECO:0000313" key="2">
    <source>
        <dbReference type="Ensembl" id="ENSMMUP00000069346.1"/>
    </source>
</evidence>
<protein>
    <recommendedName>
        <fullName evidence="4">Secreted protein</fullName>
    </recommendedName>
</protein>